<sequence>MAWHRCPCTWDLTRPGYTYLAHHRPGYIIQRSAIAFRRIIGTYYQIDVPRWPAPLEISPWREMSMSREMKVAGERGGAVALKIRHGLSRMDS</sequence>
<accession>A0AAV7P5Q9</accession>
<dbReference type="EMBL" id="JANPWB010000011">
    <property type="protein sequence ID" value="KAJ1123606.1"/>
    <property type="molecule type" value="Genomic_DNA"/>
</dbReference>
<comment type="caution">
    <text evidence="1">The sequence shown here is derived from an EMBL/GenBank/DDBJ whole genome shotgun (WGS) entry which is preliminary data.</text>
</comment>
<organism evidence="1 2">
    <name type="scientific">Pleurodeles waltl</name>
    <name type="common">Iberian ribbed newt</name>
    <dbReference type="NCBI Taxonomy" id="8319"/>
    <lineage>
        <taxon>Eukaryota</taxon>
        <taxon>Metazoa</taxon>
        <taxon>Chordata</taxon>
        <taxon>Craniata</taxon>
        <taxon>Vertebrata</taxon>
        <taxon>Euteleostomi</taxon>
        <taxon>Amphibia</taxon>
        <taxon>Batrachia</taxon>
        <taxon>Caudata</taxon>
        <taxon>Salamandroidea</taxon>
        <taxon>Salamandridae</taxon>
        <taxon>Pleurodelinae</taxon>
        <taxon>Pleurodeles</taxon>
    </lineage>
</organism>
<reference evidence="1" key="1">
    <citation type="journal article" date="2022" name="bioRxiv">
        <title>Sequencing and chromosome-scale assembly of the giantPleurodeles waltlgenome.</title>
        <authorList>
            <person name="Brown T."/>
            <person name="Elewa A."/>
            <person name="Iarovenko S."/>
            <person name="Subramanian E."/>
            <person name="Araus A.J."/>
            <person name="Petzold A."/>
            <person name="Susuki M."/>
            <person name="Suzuki K.-i.T."/>
            <person name="Hayashi T."/>
            <person name="Toyoda A."/>
            <person name="Oliveira C."/>
            <person name="Osipova E."/>
            <person name="Leigh N.D."/>
            <person name="Simon A."/>
            <person name="Yun M.H."/>
        </authorList>
    </citation>
    <scope>NUCLEOTIDE SEQUENCE</scope>
    <source>
        <strain evidence="1">20211129_DDA</strain>
        <tissue evidence="1">Liver</tissue>
    </source>
</reference>
<protein>
    <submittedName>
        <fullName evidence="1">Uncharacterized protein</fullName>
    </submittedName>
</protein>
<gene>
    <name evidence="1" type="ORF">NDU88_002074</name>
</gene>
<evidence type="ECO:0000313" key="1">
    <source>
        <dbReference type="EMBL" id="KAJ1123606.1"/>
    </source>
</evidence>
<proteinExistence type="predicted"/>
<dbReference type="AlphaFoldDB" id="A0AAV7P5Q9"/>
<name>A0AAV7P5Q9_PLEWA</name>
<dbReference type="Proteomes" id="UP001066276">
    <property type="component" value="Chromosome 7"/>
</dbReference>
<evidence type="ECO:0000313" key="2">
    <source>
        <dbReference type="Proteomes" id="UP001066276"/>
    </source>
</evidence>
<keyword evidence="2" id="KW-1185">Reference proteome</keyword>